<gene>
    <name evidence="1" type="ORF">C2G38_227063</name>
</gene>
<reference evidence="1 2" key="1">
    <citation type="submission" date="2018-06" db="EMBL/GenBank/DDBJ databases">
        <title>Comparative genomics reveals the genomic features of Rhizophagus irregularis, R. cerebriforme, R. diaphanum and Gigaspora rosea, and their symbiotic lifestyle signature.</title>
        <authorList>
            <person name="Morin E."/>
            <person name="San Clemente H."/>
            <person name="Chen E.C.H."/>
            <person name="De La Providencia I."/>
            <person name="Hainaut M."/>
            <person name="Kuo A."/>
            <person name="Kohler A."/>
            <person name="Murat C."/>
            <person name="Tang N."/>
            <person name="Roy S."/>
            <person name="Loubradou J."/>
            <person name="Henrissat B."/>
            <person name="Grigoriev I.V."/>
            <person name="Corradi N."/>
            <person name="Roux C."/>
            <person name="Martin F.M."/>
        </authorList>
    </citation>
    <scope>NUCLEOTIDE SEQUENCE [LARGE SCALE GENOMIC DNA]</scope>
    <source>
        <strain evidence="1 2">DAOM 194757</strain>
    </source>
</reference>
<comment type="caution">
    <text evidence="1">The sequence shown here is derived from an EMBL/GenBank/DDBJ whole genome shotgun (WGS) entry which is preliminary data.</text>
</comment>
<protein>
    <recommendedName>
        <fullName evidence="3">SWIM-type domain-containing protein</fullName>
    </recommendedName>
</protein>
<evidence type="ECO:0008006" key="3">
    <source>
        <dbReference type="Google" id="ProtNLM"/>
    </source>
</evidence>
<accession>A0A397UIK9</accession>
<dbReference type="AlphaFoldDB" id="A0A397UIK9"/>
<evidence type="ECO:0000313" key="1">
    <source>
        <dbReference type="EMBL" id="RIB09974.1"/>
    </source>
</evidence>
<name>A0A397UIK9_9GLOM</name>
<sequence>MDQSDRKIIMQEFSQVAYLSPSEKRDKLARKLIDTNKIKKYKVDELSGKIYVEVESETIPELIYTTCVYGQPTDICYQCLDFLQRGIICKHFRAAALYIEDLHKQEQYSYLPEMAFSTYQESKNI</sequence>
<dbReference type="EMBL" id="QKWP01001305">
    <property type="protein sequence ID" value="RIB09974.1"/>
    <property type="molecule type" value="Genomic_DNA"/>
</dbReference>
<dbReference type="Proteomes" id="UP000266673">
    <property type="component" value="Unassembled WGS sequence"/>
</dbReference>
<organism evidence="1 2">
    <name type="scientific">Gigaspora rosea</name>
    <dbReference type="NCBI Taxonomy" id="44941"/>
    <lineage>
        <taxon>Eukaryota</taxon>
        <taxon>Fungi</taxon>
        <taxon>Fungi incertae sedis</taxon>
        <taxon>Mucoromycota</taxon>
        <taxon>Glomeromycotina</taxon>
        <taxon>Glomeromycetes</taxon>
        <taxon>Diversisporales</taxon>
        <taxon>Gigasporaceae</taxon>
        <taxon>Gigaspora</taxon>
    </lineage>
</organism>
<dbReference type="OrthoDB" id="2442656at2759"/>
<proteinExistence type="predicted"/>
<keyword evidence="2" id="KW-1185">Reference proteome</keyword>
<evidence type="ECO:0000313" key="2">
    <source>
        <dbReference type="Proteomes" id="UP000266673"/>
    </source>
</evidence>